<name>A0A640KJS7_LEITA</name>
<evidence type="ECO:0000256" key="2">
    <source>
        <dbReference type="SAM" id="Phobius"/>
    </source>
</evidence>
<keyword evidence="2" id="KW-0472">Membrane</keyword>
<dbReference type="OrthoDB" id="265749at2759"/>
<evidence type="ECO:0000313" key="4">
    <source>
        <dbReference type="Proteomes" id="UP000419144"/>
    </source>
</evidence>
<dbReference type="AlphaFoldDB" id="A0A640KJS7"/>
<feature type="region of interest" description="Disordered" evidence="1">
    <location>
        <begin position="170"/>
        <end position="193"/>
    </location>
</feature>
<keyword evidence="4" id="KW-1185">Reference proteome</keyword>
<keyword evidence="2" id="KW-0812">Transmembrane</keyword>
<reference evidence="3" key="1">
    <citation type="submission" date="2019-11" db="EMBL/GenBank/DDBJ databases">
        <title>Leishmania tarentolae CDS.</title>
        <authorList>
            <person name="Goto Y."/>
            <person name="Yamagishi J."/>
        </authorList>
    </citation>
    <scope>NUCLEOTIDE SEQUENCE [LARGE SCALE GENOMIC DNA]</scope>
    <source>
        <strain evidence="3">Parrot Tar II</strain>
    </source>
</reference>
<comment type="caution">
    <text evidence="3">The sequence shown here is derived from an EMBL/GenBank/DDBJ whole genome shotgun (WGS) entry which is preliminary data.</text>
</comment>
<evidence type="ECO:0000313" key="3">
    <source>
        <dbReference type="EMBL" id="GET89966.1"/>
    </source>
</evidence>
<evidence type="ECO:0008006" key="5">
    <source>
        <dbReference type="Google" id="ProtNLM"/>
    </source>
</evidence>
<feature type="region of interest" description="Disordered" evidence="1">
    <location>
        <begin position="205"/>
        <end position="227"/>
    </location>
</feature>
<protein>
    <recommendedName>
        <fullName evidence="5">Transmembrane protein</fullName>
    </recommendedName>
</protein>
<dbReference type="Proteomes" id="UP000419144">
    <property type="component" value="Unassembled WGS sequence"/>
</dbReference>
<keyword evidence="2" id="KW-1133">Transmembrane helix</keyword>
<dbReference type="VEuPathDB" id="TriTrypDB:LtaPh_2805000"/>
<proteinExistence type="predicted"/>
<accession>A0A640KJS7</accession>
<feature type="transmembrane region" description="Helical" evidence="2">
    <location>
        <begin position="121"/>
        <end position="143"/>
    </location>
</feature>
<evidence type="ECO:0000256" key="1">
    <source>
        <dbReference type="SAM" id="MobiDB-lite"/>
    </source>
</evidence>
<feature type="region of interest" description="Disordered" evidence="1">
    <location>
        <begin position="1"/>
        <end position="21"/>
    </location>
</feature>
<organism evidence="3 4">
    <name type="scientific">Leishmania tarentolae</name>
    <name type="common">Sauroleishmania tarentolae</name>
    <dbReference type="NCBI Taxonomy" id="5689"/>
    <lineage>
        <taxon>Eukaryota</taxon>
        <taxon>Discoba</taxon>
        <taxon>Euglenozoa</taxon>
        <taxon>Kinetoplastea</taxon>
        <taxon>Metakinetoplastina</taxon>
        <taxon>Trypanosomatida</taxon>
        <taxon>Trypanosomatidae</taxon>
        <taxon>Leishmaniinae</taxon>
        <taxon>Leishmania</taxon>
        <taxon>lizard Leishmania</taxon>
    </lineage>
</organism>
<gene>
    <name evidence="3" type="ORF">LtaPh_2805000</name>
</gene>
<sequence>MHHQIASPEPPSPHTKPSFKPRIIYSNETSGTVGCAINATVNVLNATLYNASSRIASAAANLTFNTSAQPLNTVGPSGGRCGTEDHLATTPAITNARLDDNLSRTTMSQNGNNSNVSLMHLFTWFLFFVTITVTTVTLLNYCLRSNHVSSYAAEKGNDDEEMCGKAAAPFSVSTPGAHAEGQSSSPSSSSRLFASRGNLARQQFLESRKTGSTPKFYGATASTSPPK</sequence>
<dbReference type="EMBL" id="BLBS01000039">
    <property type="protein sequence ID" value="GET89966.1"/>
    <property type="molecule type" value="Genomic_DNA"/>
</dbReference>